<feature type="compositionally biased region" description="Polar residues" evidence="16">
    <location>
        <begin position="42"/>
        <end position="53"/>
    </location>
</feature>
<dbReference type="SUPFAM" id="SSF51445">
    <property type="entry name" value="(Trans)glycosidases"/>
    <property type="match status" value="1"/>
</dbReference>
<evidence type="ECO:0000256" key="13">
    <source>
        <dbReference type="ARBA" id="ARBA00037126"/>
    </source>
</evidence>
<feature type="compositionally biased region" description="Low complexity" evidence="16">
    <location>
        <begin position="30"/>
        <end position="41"/>
    </location>
</feature>
<dbReference type="GO" id="GO:0009986">
    <property type="term" value="C:cell surface"/>
    <property type="evidence" value="ECO:0007669"/>
    <property type="project" value="TreeGrafter"/>
</dbReference>
<evidence type="ECO:0000256" key="3">
    <source>
        <dbReference type="ARBA" id="ARBA00022475"/>
    </source>
</evidence>
<dbReference type="Gene3D" id="3.20.20.80">
    <property type="entry name" value="Glycosidases"/>
    <property type="match status" value="1"/>
</dbReference>
<name>A0A9X0AI80_9HELO</name>
<dbReference type="InterPro" id="IPR001547">
    <property type="entry name" value="Glyco_hydro_5"/>
</dbReference>
<evidence type="ECO:0000259" key="18">
    <source>
        <dbReference type="Pfam" id="PF00150"/>
    </source>
</evidence>
<keyword evidence="9" id="KW-0325">Glycoprotein</keyword>
<evidence type="ECO:0000256" key="2">
    <source>
        <dbReference type="ARBA" id="ARBA00005641"/>
    </source>
</evidence>
<evidence type="ECO:0000256" key="8">
    <source>
        <dbReference type="ARBA" id="ARBA00023136"/>
    </source>
</evidence>
<reference evidence="19" key="1">
    <citation type="submission" date="2022-11" db="EMBL/GenBank/DDBJ databases">
        <title>Genome Resource of Sclerotinia nivalis Strain SnTB1, a Plant Pathogen Isolated from American Ginseng.</title>
        <authorList>
            <person name="Fan S."/>
        </authorList>
    </citation>
    <scope>NUCLEOTIDE SEQUENCE</scope>
    <source>
        <strain evidence="19">SnTB1</strain>
    </source>
</reference>
<dbReference type="EMBL" id="JAPEIS010000009">
    <property type="protein sequence ID" value="KAJ8063160.1"/>
    <property type="molecule type" value="Genomic_DNA"/>
</dbReference>
<comment type="function">
    <text evidence="13">Glucosidase involved in the degradation of cellulosic biomass. Active on lichenan.</text>
</comment>
<keyword evidence="6" id="KW-0735">Signal-anchor</keyword>
<dbReference type="FunFam" id="3.20.20.80:FF:000033">
    <property type="entry name" value="Glucan 1,3-beta-glucosidase A"/>
    <property type="match status" value="1"/>
</dbReference>
<evidence type="ECO:0000256" key="7">
    <source>
        <dbReference type="ARBA" id="ARBA00022989"/>
    </source>
</evidence>
<protein>
    <recommendedName>
        <fullName evidence="14">glucan 1,3-beta-glucosidase</fullName>
        <ecNumber evidence="14">3.2.1.58</ecNumber>
    </recommendedName>
    <alternativeName>
        <fullName evidence="15">Exo-1,3-beta-glucanase D</fullName>
    </alternativeName>
</protein>
<dbReference type="GO" id="GO:0005886">
    <property type="term" value="C:plasma membrane"/>
    <property type="evidence" value="ECO:0007669"/>
    <property type="project" value="UniProtKB-SubCell"/>
</dbReference>
<evidence type="ECO:0000256" key="12">
    <source>
        <dbReference type="ARBA" id="ARBA00036824"/>
    </source>
</evidence>
<feature type="compositionally biased region" description="Basic and acidic residues" evidence="16">
    <location>
        <begin position="163"/>
        <end position="174"/>
    </location>
</feature>
<keyword evidence="4 17" id="KW-0812">Transmembrane</keyword>
<keyword evidence="11" id="KW-0961">Cell wall biogenesis/degradation</keyword>
<gene>
    <name evidence="19" type="ORF">OCU04_008400</name>
</gene>
<comment type="similarity">
    <text evidence="2">Belongs to the glycosyl hydrolase 5 (cellulase A) family.</text>
</comment>
<feature type="region of interest" description="Disordered" evidence="16">
    <location>
        <begin position="1"/>
        <end position="236"/>
    </location>
</feature>
<evidence type="ECO:0000256" key="5">
    <source>
        <dbReference type="ARBA" id="ARBA00022801"/>
    </source>
</evidence>
<organism evidence="19 20">
    <name type="scientific">Sclerotinia nivalis</name>
    <dbReference type="NCBI Taxonomy" id="352851"/>
    <lineage>
        <taxon>Eukaryota</taxon>
        <taxon>Fungi</taxon>
        <taxon>Dikarya</taxon>
        <taxon>Ascomycota</taxon>
        <taxon>Pezizomycotina</taxon>
        <taxon>Leotiomycetes</taxon>
        <taxon>Helotiales</taxon>
        <taxon>Sclerotiniaceae</taxon>
        <taxon>Sclerotinia</taxon>
    </lineage>
</organism>
<sequence>MAGDASERPHRKSTLHEKRRAERRSRAIVAESEAPSEPTESQTLSIDSLTRLNDSLEREKRRAERRKSRSRPPVNDDHGRSRERGSPTKDRRRKQSGYATEDSSSPSKNRRRRERDYDEIPGSPRRERRRRDHGYTDDESGSPNKDRRRRERGYTDDESGYPGEDKKKREREYSDYETAAETALRIQKQRRKQNGIPEPKQNAPRKEQRTLKIPNKFTDDEAVYEKPRKEPKTKKRRVVSGALLEEGEGELKQRRIFSGAGLKNDLRNLRGLRGGYAPTESSYYEKYIESDEEFKKRRKRICGSSNSRSKILCLELIMYLGIGIGIGIGIVILIVIIAVAVSASKKHTSSPSSSTAPAAGNGSPPNSNLDGMSESDIPVAAQGTYLDPFTWYDTLDFNVTYTNETVGDLPVMGLNTSYSDDVAPNSNAPKISADWGPYTSRPARGVNLGGWLSIEPFITPSLFNSYSSADGIIDEWTLTTKLGASAAASTLEKHYATFVSEQTFADIAAAGLDHVRIPYSYWAVITYDDDPYVFRTSWRYLLRGIEWARKHGLRINLDLHGLPGSQNGWNHSGRQGVVGWLNGTNGDLNAQRSIEIHDRLSKFFAQDRYKNILTFYGLANEPRMTAIDPNSVLNWTSVVTDLVVKNGISAQVVIGDGFRGLENWHGDLTSYDNLILDVHQYVIFNNGQILYNHTEKVNYACSGWTQQTELSMNKTTGFGPTMVAEWSQADTDCATYLTNVNQGNRWEGTYNSGDPSTERTTPDCPTQDSTCSCTNANADPSTYSDTYKSFLKMFAEAQMHSFELGWGWFYWTWATETSEGGGTQWSYQRALAAGILPKLAYEPDFNCSTAIPSFSDLPEYY</sequence>
<evidence type="ECO:0000256" key="10">
    <source>
        <dbReference type="ARBA" id="ARBA00023295"/>
    </source>
</evidence>
<dbReference type="GO" id="GO:0009251">
    <property type="term" value="P:glucan catabolic process"/>
    <property type="evidence" value="ECO:0007669"/>
    <property type="project" value="TreeGrafter"/>
</dbReference>
<keyword evidence="10" id="KW-0326">Glycosidase</keyword>
<dbReference type="EC" id="3.2.1.58" evidence="14"/>
<evidence type="ECO:0000256" key="11">
    <source>
        <dbReference type="ARBA" id="ARBA00023316"/>
    </source>
</evidence>
<evidence type="ECO:0000256" key="6">
    <source>
        <dbReference type="ARBA" id="ARBA00022968"/>
    </source>
</evidence>
<dbReference type="InterPro" id="IPR017853">
    <property type="entry name" value="GH"/>
</dbReference>
<evidence type="ECO:0000256" key="1">
    <source>
        <dbReference type="ARBA" id="ARBA00004401"/>
    </source>
</evidence>
<evidence type="ECO:0000313" key="20">
    <source>
        <dbReference type="Proteomes" id="UP001152300"/>
    </source>
</evidence>
<proteinExistence type="inferred from homology"/>
<feature type="compositionally biased region" description="Polar residues" evidence="16">
    <location>
        <begin position="97"/>
        <end position="107"/>
    </location>
</feature>
<evidence type="ECO:0000256" key="16">
    <source>
        <dbReference type="SAM" id="MobiDB-lite"/>
    </source>
</evidence>
<evidence type="ECO:0000256" key="9">
    <source>
        <dbReference type="ARBA" id="ARBA00023180"/>
    </source>
</evidence>
<evidence type="ECO:0000256" key="4">
    <source>
        <dbReference type="ARBA" id="ARBA00022692"/>
    </source>
</evidence>
<feature type="region of interest" description="Disordered" evidence="16">
    <location>
        <begin position="348"/>
        <end position="374"/>
    </location>
</feature>
<dbReference type="GO" id="GO:0004338">
    <property type="term" value="F:glucan exo-1,3-beta-glucosidase activity"/>
    <property type="evidence" value="ECO:0007669"/>
    <property type="project" value="UniProtKB-EC"/>
</dbReference>
<comment type="catalytic activity">
    <reaction evidence="12">
        <text>Successive hydrolysis of beta-D-glucose units from the non-reducing ends of (1-&gt;3)-beta-D-glucans, releasing alpha-glucose.</text>
        <dbReference type="EC" id="3.2.1.58"/>
    </reaction>
</comment>
<dbReference type="OrthoDB" id="62120at2759"/>
<comment type="subcellular location">
    <subcellularLocation>
        <location evidence="1">Cell membrane</location>
        <topology evidence="1">Single-pass type II membrane protein</topology>
    </subcellularLocation>
</comment>
<keyword evidence="20" id="KW-1185">Reference proteome</keyword>
<evidence type="ECO:0000256" key="17">
    <source>
        <dbReference type="SAM" id="Phobius"/>
    </source>
</evidence>
<feature type="domain" description="Glycoside hydrolase family 5" evidence="18">
    <location>
        <begin position="495"/>
        <end position="732"/>
    </location>
</feature>
<evidence type="ECO:0000313" key="19">
    <source>
        <dbReference type="EMBL" id="KAJ8063160.1"/>
    </source>
</evidence>
<feature type="transmembrane region" description="Helical" evidence="17">
    <location>
        <begin position="316"/>
        <end position="341"/>
    </location>
</feature>
<dbReference type="Pfam" id="PF00150">
    <property type="entry name" value="Cellulase"/>
    <property type="match status" value="1"/>
</dbReference>
<comment type="caution">
    <text evidence="19">The sequence shown here is derived from an EMBL/GenBank/DDBJ whole genome shotgun (WGS) entry which is preliminary data.</text>
</comment>
<evidence type="ECO:0000256" key="14">
    <source>
        <dbReference type="ARBA" id="ARBA00038929"/>
    </source>
</evidence>
<dbReference type="InterPro" id="IPR050386">
    <property type="entry name" value="Glycosyl_hydrolase_5"/>
</dbReference>
<dbReference type="PANTHER" id="PTHR31297:SF34">
    <property type="entry name" value="GLUCAN 1,3-BETA-GLUCOSIDASE 2"/>
    <property type="match status" value="1"/>
</dbReference>
<evidence type="ECO:0000256" key="15">
    <source>
        <dbReference type="ARBA" id="ARBA00041260"/>
    </source>
</evidence>
<keyword evidence="3" id="KW-1003">Cell membrane</keyword>
<dbReference type="GO" id="GO:0005576">
    <property type="term" value="C:extracellular region"/>
    <property type="evidence" value="ECO:0007669"/>
    <property type="project" value="TreeGrafter"/>
</dbReference>
<keyword evidence="7 17" id="KW-1133">Transmembrane helix</keyword>
<feature type="compositionally biased region" description="Basic and acidic residues" evidence="16">
    <location>
        <begin position="74"/>
        <end position="89"/>
    </location>
</feature>
<keyword evidence="5" id="KW-0378">Hydrolase</keyword>
<feature type="compositionally biased region" description="Basic and acidic residues" evidence="16">
    <location>
        <begin position="1"/>
        <end position="20"/>
    </location>
</feature>
<keyword evidence="8 17" id="KW-0472">Membrane</keyword>
<dbReference type="Proteomes" id="UP001152300">
    <property type="component" value="Unassembled WGS sequence"/>
</dbReference>
<dbReference type="GO" id="GO:0071555">
    <property type="term" value="P:cell wall organization"/>
    <property type="evidence" value="ECO:0007669"/>
    <property type="project" value="UniProtKB-KW"/>
</dbReference>
<dbReference type="AlphaFoldDB" id="A0A9X0AI80"/>
<dbReference type="PANTHER" id="PTHR31297">
    <property type="entry name" value="GLUCAN ENDO-1,6-BETA-GLUCOSIDASE B"/>
    <property type="match status" value="1"/>
</dbReference>
<feature type="compositionally biased region" description="Low complexity" evidence="16">
    <location>
        <begin position="348"/>
        <end position="367"/>
    </location>
</feature>
<accession>A0A9X0AI80</accession>
<feature type="compositionally biased region" description="Basic and acidic residues" evidence="16">
    <location>
        <begin position="217"/>
        <end position="230"/>
    </location>
</feature>